<dbReference type="Pfam" id="PF00078">
    <property type="entry name" value="RVT_1"/>
    <property type="match status" value="1"/>
</dbReference>
<keyword evidence="1" id="KW-0511">Multifunctional enzyme</keyword>
<feature type="domain" description="Reverse transcriptase" evidence="2">
    <location>
        <begin position="1"/>
        <end position="170"/>
    </location>
</feature>
<feature type="non-terminal residue" evidence="4">
    <location>
        <position position="1"/>
    </location>
</feature>
<dbReference type="SUPFAM" id="SSF56672">
    <property type="entry name" value="DNA/RNA polymerases"/>
    <property type="match status" value="1"/>
</dbReference>
<evidence type="ECO:0000259" key="2">
    <source>
        <dbReference type="PROSITE" id="PS50878"/>
    </source>
</evidence>
<name>A0A1B6G096_9HEMI</name>
<dbReference type="InterPro" id="IPR041577">
    <property type="entry name" value="RT_RNaseH_2"/>
</dbReference>
<dbReference type="Pfam" id="PF17919">
    <property type="entry name" value="RT_RNaseH_2"/>
    <property type="match status" value="1"/>
</dbReference>
<feature type="non-terminal residue" evidence="4">
    <location>
        <position position="283"/>
    </location>
</feature>
<dbReference type="EMBL" id="GECZ01013948">
    <property type="protein sequence ID" value="JAS55821.1"/>
    <property type="molecule type" value="Transcribed_RNA"/>
</dbReference>
<dbReference type="CDD" id="cd01647">
    <property type="entry name" value="RT_LTR"/>
    <property type="match status" value="1"/>
</dbReference>
<dbReference type="EMBL" id="GECZ01020113">
    <property type="protein sequence ID" value="JAS49656.1"/>
    <property type="molecule type" value="Transcribed_RNA"/>
</dbReference>
<dbReference type="InterPro" id="IPR043128">
    <property type="entry name" value="Rev_trsase/Diguanyl_cyclase"/>
</dbReference>
<dbReference type="GO" id="GO:0071897">
    <property type="term" value="P:DNA biosynthetic process"/>
    <property type="evidence" value="ECO:0007669"/>
    <property type="project" value="UniProtKB-ARBA"/>
</dbReference>
<sequence>NSAWGTPIVPVIKPNGNVRLCADYKVTLNKVIKDVNYPIPRIEDIFSNMNGGQFFCTLDISNAYLHMVMDDASSEMQTLSTHKGLFKVNRLMFGVKTAPSIWQRFMDSTLQGIEGVQCFFDDILVQGATYDETLERLRTVLQVLRSKNLRLNKEKCKFFERSIKYLGHVIDGYGLHKSKEKVEAVINARRPTNVSELKSFLGLVTYYSKFISNFSDIVPPLNSLLQKNKEFKWTPACEKSFQKVKEEISNEKTLAHFDPSLPLVLATDASPIGLGAVISHRMN</sequence>
<dbReference type="AlphaFoldDB" id="A0A1B6G096"/>
<evidence type="ECO:0000313" key="4">
    <source>
        <dbReference type="EMBL" id="JAS55821.1"/>
    </source>
</evidence>
<gene>
    <name evidence="4" type="ORF">g.6216</name>
    <name evidence="3" type="ORF">g.6218</name>
</gene>
<dbReference type="InterPro" id="IPR043502">
    <property type="entry name" value="DNA/RNA_pol_sf"/>
</dbReference>
<protein>
    <recommendedName>
        <fullName evidence="2">Reverse transcriptase domain-containing protein</fullName>
    </recommendedName>
</protein>
<proteinExistence type="predicted"/>
<accession>A0A1B6G096</accession>
<evidence type="ECO:0000256" key="1">
    <source>
        <dbReference type="ARBA" id="ARBA00023268"/>
    </source>
</evidence>
<dbReference type="Gene3D" id="3.30.70.270">
    <property type="match status" value="2"/>
</dbReference>
<dbReference type="InterPro" id="IPR000477">
    <property type="entry name" value="RT_dom"/>
</dbReference>
<reference evidence="4" key="1">
    <citation type="submission" date="2015-11" db="EMBL/GenBank/DDBJ databases">
        <title>De novo transcriptome assembly of four potential Pierce s Disease insect vectors from Arizona vineyards.</title>
        <authorList>
            <person name="Tassone E.E."/>
        </authorList>
    </citation>
    <scope>NUCLEOTIDE SEQUENCE</scope>
</reference>
<dbReference type="PANTHER" id="PTHR37984:SF5">
    <property type="entry name" value="PROTEIN NYNRIN-LIKE"/>
    <property type="match status" value="1"/>
</dbReference>
<evidence type="ECO:0000313" key="3">
    <source>
        <dbReference type="EMBL" id="JAS49656.1"/>
    </source>
</evidence>
<dbReference type="PROSITE" id="PS50878">
    <property type="entry name" value="RT_POL"/>
    <property type="match status" value="1"/>
</dbReference>
<dbReference type="InterPro" id="IPR050951">
    <property type="entry name" value="Retrovirus_Pol_polyprotein"/>
</dbReference>
<dbReference type="GO" id="GO:0003824">
    <property type="term" value="F:catalytic activity"/>
    <property type="evidence" value="ECO:0007669"/>
    <property type="project" value="UniProtKB-KW"/>
</dbReference>
<dbReference type="FunFam" id="3.30.70.270:FF:000026">
    <property type="entry name" value="Transposon Ty3-G Gag-Pol polyprotein"/>
    <property type="match status" value="1"/>
</dbReference>
<organism evidence="4">
    <name type="scientific">Cuerna arida</name>
    <dbReference type="NCBI Taxonomy" id="1464854"/>
    <lineage>
        <taxon>Eukaryota</taxon>
        <taxon>Metazoa</taxon>
        <taxon>Ecdysozoa</taxon>
        <taxon>Arthropoda</taxon>
        <taxon>Hexapoda</taxon>
        <taxon>Insecta</taxon>
        <taxon>Pterygota</taxon>
        <taxon>Neoptera</taxon>
        <taxon>Paraneoptera</taxon>
        <taxon>Hemiptera</taxon>
        <taxon>Auchenorrhyncha</taxon>
        <taxon>Membracoidea</taxon>
        <taxon>Cicadellidae</taxon>
        <taxon>Cicadellinae</taxon>
        <taxon>Proconiini</taxon>
        <taxon>Cuerna</taxon>
    </lineage>
</organism>
<dbReference type="PANTHER" id="PTHR37984">
    <property type="entry name" value="PROTEIN CBG26694"/>
    <property type="match status" value="1"/>
</dbReference>